<gene>
    <name evidence="6 9" type="primary">rpoS</name>
    <name evidence="9" type="ORF">AW08_03070</name>
</gene>
<dbReference type="GO" id="GO:0006352">
    <property type="term" value="P:DNA-templated transcription initiation"/>
    <property type="evidence" value="ECO:0007669"/>
    <property type="project" value="UniProtKB-UniRule"/>
</dbReference>
<feature type="region of interest" description="Sigma-70 factor domain-3" evidence="6">
    <location>
        <begin position="165"/>
        <end position="240"/>
    </location>
</feature>
<sequence>MMPAPYDAGFDPFADEIEAGEWAVGEPDPVPEVVDSLPSPEAELLNDVTQHYLNEIGAKPLFSPAEEATWARRARAGDFLARQKMIEHNLRLVVNIAKHYLNRGLPLLDMIEEGNLGLIHAIEKFDPERGFRFSTYATWWIRQGIERAIMNQSRTIRLPVHVVKEINLVLRAIRHLEVASGRDICIDQVAHLIDRTADEVRRVMALNERIASLDAPLQVDPSRTIGDVIPDEQLLEPDELLQANEIGDLLVRWLAQLGEKQQEVLQRRYGLGGIEPCTLEEIALDMNLTRERVRQIQIEAIDQLRRIIRRGGGTADNLL</sequence>
<keyword evidence="1 6" id="KW-0963">Cytoplasm</keyword>
<feature type="region of interest" description="Sigma-70 factor domain-4" evidence="6">
    <location>
        <begin position="253"/>
        <end position="306"/>
    </location>
</feature>
<dbReference type="FunFam" id="1.10.601.10:FF:000001">
    <property type="entry name" value="RNA polymerase sigma factor SigA"/>
    <property type="match status" value="1"/>
</dbReference>
<dbReference type="PROSITE" id="PS00716">
    <property type="entry name" value="SIGMA70_2"/>
    <property type="match status" value="1"/>
</dbReference>
<organism evidence="9 10">
    <name type="scientific">Candidatus Accumulibacter adjunctus</name>
    <dbReference type="NCBI Taxonomy" id="1454001"/>
    <lineage>
        <taxon>Bacteria</taxon>
        <taxon>Pseudomonadati</taxon>
        <taxon>Pseudomonadota</taxon>
        <taxon>Betaproteobacteria</taxon>
        <taxon>Candidatus Accumulibacter</taxon>
    </lineage>
</organism>
<dbReference type="PROSITE" id="PS00715">
    <property type="entry name" value="SIGMA70_1"/>
    <property type="match status" value="1"/>
</dbReference>
<dbReference type="InterPro" id="IPR007627">
    <property type="entry name" value="RNA_pol_sigma70_r2"/>
</dbReference>
<keyword evidence="4 6" id="KW-0238">DNA-binding</keyword>
<dbReference type="Gene3D" id="1.10.601.10">
    <property type="entry name" value="RNA Polymerase Primary Sigma Factor"/>
    <property type="match status" value="1"/>
</dbReference>
<keyword evidence="2 6" id="KW-0805">Transcription regulation</keyword>
<dbReference type="HAMAP" id="MF_00959">
    <property type="entry name" value="Sigma70_RpoS"/>
    <property type="match status" value="1"/>
</dbReference>
<keyword evidence="10" id="KW-1185">Reference proteome</keyword>
<dbReference type="InterPro" id="IPR007624">
    <property type="entry name" value="RNA_pol_sigma70_r3"/>
</dbReference>
<name>A0A011NMB2_9PROT</name>
<comment type="subcellular location">
    <subcellularLocation>
        <location evidence="6">Cytoplasm</location>
    </subcellularLocation>
</comment>
<dbReference type="PRINTS" id="PR00046">
    <property type="entry name" value="SIGMA70FCT"/>
</dbReference>
<evidence type="ECO:0000256" key="1">
    <source>
        <dbReference type="ARBA" id="ARBA00022490"/>
    </source>
</evidence>
<protein>
    <recommendedName>
        <fullName evidence="6">RNA polymerase sigma factor RpoS</fullName>
    </recommendedName>
    <alternativeName>
        <fullName evidence="6">Sigma S</fullName>
    </alternativeName>
    <alternativeName>
        <fullName evidence="6">Sigma-38</fullName>
    </alternativeName>
</protein>
<feature type="region of interest" description="Sigma-70 factor domain-1" evidence="6">
    <location>
        <begin position="47"/>
        <end position="80"/>
    </location>
</feature>
<comment type="caution">
    <text evidence="6">Lacks conserved residue(s) required for the propagation of feature annotation.</text>
</comment>
<dbReference type="AlphaFoldDB" id="A0A011NMB2"/>
<dbReference type="InterPro" id="IPR013325">
    <property type="entry name" value="RNA_pol_sigma_r2"/>
</dbReference>
<feature type="DNA-binding region" description="H-T-H motif" evidence="6">
    <location>
        <begin position="279"/>
        <end position="298"/>
    </location>
</feature>
<evidence type="ECO:0000259" key="8">
    <source>
        <dbReference type="PROSITE" id="PS00716"/>
    </source>
</evidence>
<feature type="domain" description="RNA polymerase sigma-70" evidence="8">
    <location>
        <begin position="278"/>
        <end position="304"/>
    </location>
</feature>
<comment type="caution">
    <text evidence="9">The sequence shown here is derived from an EMBL/GenBank/DDBJ whole genome shotgun (WGS) entry which is preliminary data.</text>
</comment>
<dbReference type="Pfam" id="PF04545">
    <property type="entry name" value="Sigma70_r4"/>
    <property type="match status" value="1"/>
</dbReference>
<dbReference type="EMBL" id="JFAX01000021">
    <property type="protein sequence ID" value="EXI65550.1"/>
    <property type="molecule type" value="Genomic_DNA"/>
</dbReference>
<evidence type="ECO:0000256" key="5">
    <source>
        <dbReference type="ARBA" id="ARBA00023163"/>
    </source>
</evidence>
<evidence type="ECO:0000313" key="10">
    <source>
        <dbReference type="Proteomes" id="UP000020218"/>
    </source>
</evidence>
<evidence type="ECO:0000256" key="2">
    <source>
        <dbReference type="ARBA" id="ARBA00023015"/>
    </source>
</evidence>
<dbReference type="PATRIC" id="fig|1454001.3.peg.3114"/>
<dbReference type="InterPro" id="IPR036388">
    <property type="entry name" value="WH-like_DNA-bd_sf"/>
</dbReference>
<dbReference type="Proteomes" id="UP000020218">
    <property type="component" value="Unassembled WGS sequence"/>
</dbReference>
<evidence type="ECO:0000259" key="7">
    <source>
        <dbReference type="PROSITE" id="PS00715"/>
    </source>
</evidence>
<dbReference type="PANTHER" id="PTHR30603">
    <property type="entry name" value="RNA POLYMERASE SIGMA FACTOR RPO"/>
    <property type="match status" value="1"/>
</dbReference>
<dbReference type="InterPro" id="IPR007630">
    <property type="entry name" value="RNA_pol_sigma70_r4"/>
</dbReference>
<keyword evidence="3 6" id="KW-0731">Sigma factor</keyword>
<dbReference type="Pfam" id="PF00140">
    <property type="entry name" value="Sigma70_r1_2"/>
    <property type="match status" value="1"/>
</dbReference>
<comment type="subunit">
    <text evidence="6">Interacts with the RNA polymerase core enzyme.</text>
</comment>
<dbReference type="InterPro" id="IPR009042">
    <property type="entry name" value="RNA_pol_sigma70_r1_2"/>
</dbReference>
<comment type="function">
    <text evidence="6">Sigma factors are initiation factors that promote the attachment of RNA polymerase to specific initiation sites and are then released. This sigma factor is the master transcriptional regulator of the stationary phase and the general stress response.</text>
</comment>
<dbReference type="NCBIfam" id="TIGR02394">
    <property type="entry name" value="rpoS_proteo"/>
    <property type="match status" value="1"/>
</dbReference>
<dbReference type="Pfam" id="PF04542">
    <property type="entry name" value="Sigma70_r2"/>
    <property type="match status" value="1"/>
</dbReference>
<feature type="domain" description="RNA polymerase sigma-70" evidence="7">
    <location>
        <begin position="109"/>
        <end position="122"/>
    </location>
</feature>
<dbReference type="STRING" id="1454001.AW08_03070"/>
<evidence type="ECO:0000256" key="3">
    <source>
        <dbReference type="ARBA" id="ARBA00023082"/>
    </source>
</evidence>
<dbReference type="SUPFAM" id="SSF88659">
    <property type="entry name" value="Sigma3 and sigma4 domains of RNA polymerase sigma factors"/>
    <property type="match status" value="2"/>
</dbReference>
<dbReference type="InterPro" id="IPR012761">
    <property type="entry name" value="RNA_pol_sigma_RpoS"/>
</dbReference>
<feature type="region of interest" description="Sigma-70 factor domain-2" evidence="6">
    <location>
        <begin position="85"/>
        <end position="155"/>
    </location>
</feature>
<dbReference type="InterPro" id="IPR014284">
    <property type="entry name" value="RNA_pol_sigma-70_dom"/>
</dbReference>
<keyword evidence="5 6" id="KW-0804">Transcription</keyword>
<dbReference type="NCBIfam" id="TIGR02937">
    <property type="entry name" value="sigma70-ECF"/>
    <property type="match status" value="1"/>
</dbReference>
<dbReference type="GO" id="GO:0003677">
    <property type="term" value="F:DNA binding"/>
    <property type="evidence" value="ECO:0007669"/>
    <property type="project" value="UniProtKB-UniRule"/>
</dbReference>
<evidence type="ECO:0000256" key="4">
    <source>
        <dbReference type="ARBA" id="ARBA00023125"/>
    </source>
</evidence>
<dbReference type="InterPro" id="IPR013324">
    <property type="entry name" value="RNA_pol_sigma_r3/r4-like"/>
</dbReference>
<evidence type="ECO:0000256" key="6">
    <source>
        <dbReference type="HAMAP-Rule" id="MF_00959"/>
    </source>
</evidence>
<dbReference type="Pfam" id="PF04539">
    <property type="entry name" value="Sigma70_r3"/>
    <property type="match status" value="1"/>
</dbReference>
<dbReference type="InterPro" id="IPR000943">
    <property type="entry name" value="RNA_pol_sigma70"/>
</dbReference>
<dbReference type="PANTHER" id="PTHR30603:SF67">
    <property type="entry name" value="RNA POLYMERASE SIGMA FACTOR RPOS"/>
    <property type="match status" value="1"/>
</dbReference>
<dbReference type="CDD" id="cd06171">
    <property type="entry name" value="Sigma70_r4"/>
    <property type="match status" value="1"/>
</dbReference>
<accession>A0A011NMB2</accession>
<dbReference type="NCBIfam" id="NF004207">
    <property type="entry name" value="PRK05657.1"/>
    <property type="match status" value="1"/>
</dbReference>
<dbReference type="GO" id="GO:0016987">
    <property type="term" value="F:sigma factor activity"/>
    <property type="evidence" value="ECO:0007669"/>
    <property type="project" value="UniProtKB-UniRule"/>
</dbReference>
<dbReference type="Gene3D" id="1.10.10.10">
    <property type="entry name" value="Winged helix-like DNA-binding domain superfamily/Winged helix DNA-binding domain"/>
    <property type="match status" value="2"/>
</dbReference>
<comment type="similarity">
    <text evidence="6">Belongs to the sigma-70 factor family. RpoS subfamily.</text>
</comment>
<dbReference type="InterPro" id="IPR050239">
    <property type="entry name" value="Sigma-70_RNA_pol_init_factors"/>
</dbReference>
<evidence type="ECO:0000313" key="9">
    <source>
        <dbReference type="EMBL" id="EXI65550.1"/>
    </source>
</evidence>
<reference evidence="9" key="1">
    <citation type="submission" date="2014-02" db="EMBL/GenBank/DDBJ databases">
        <title>Expanding our view of genomic diversity in Candidatus Accumulibacter clades.</title>
        <authorList>
            <person name="Skennerton C.T."/>
            <person name="Barr J.J."/>
            <person name="Slater F.R."/>
            <person name="Bond P.L."/>
            <person name="Tyson G.W."/>
        </authorList>
    </citation>
    <scope>NUCLEOTIDE SEQUENCE [LARGE SCALE GENOMIC DNA]</scope>
</reference>
<dbReference type="SUPFAM" id="SSF88946">
    <property type="entry name" value="Sigma2 domain of RNA polymerase sigma factors"/>
    <property type="match status" value="1"/>
</dbReference>
<proteinExistence type="inferred from homology"/>
<dbReference type="GO" id="GO:0005737">
    <property type="term" value="C:cytoplasm"/>
    <property type="evidence" value="ECO:0007669"/>
    <property type="project" value="UniProtKB-SubCell"/>
</dbReference>